<dbReference type="RefSeq" id="XP_004350806.1">
    <property type="nucleotide sequence ID" value="XM_004350755.1"/>
</dbReference>
<evidence type="ECO:0000313" key="6">
    <source>
        <dbReference type="Proteomes" id="UP000007797"/>
    </source>
</evidence>
<dbReference type="InterPro" id="IPR007856">
    <property type="entry name" value="SapB_1"/>
</dbReference>
<dbReference type="InterPro" id="IPR051428">
    <property type="entry name" value="Sphingo_Act-Surfact_Prot"/>
</dbReference>
<dbReference type="OrthoDB" id="16524at2759"/>
<feature type="chain" id="PRO_5003314021" description="Saposin B-type domain-containing protein" evidence="3">
    <location>
        <begin position="20"/>
        <end position="257"/>
    </location>
</feature>
<name>F4QEI7_CACFS</name>
<dbReference type="GeneID" id="14865952"/>
<evidence type="ECO:0000256" key="3">
    <source>
        <dbReference type="SAM" id="SignalP"/>
    </source>
</evidence>
<dbReference type="AlphaFoldDB" id="F4QEI7"/>
<accession>F4QEI7</accession>
<dbReference type="Pfam" id="PF03489">
    <property type="entry name" value="SapB_2"/>
    <property type="match status" value="2"/>
</dbReference>
<dbReference type="InterPro" id="IPR008138">
    <property type="entry name" value="SapB_2"/>
</dbReference>
<evidence type="ECO:0000259" key="4">
    <source>
        <dbReference type="PROSITE" id="PS50015"/>
    </source>
</evidence>
<feature type="signal peptide" evidence="3">
    <location>
        <begin position="1"/>
        <end position="19"/>
    </location>
</feature>
<protein>
    <recommendedName>
        <fullName evidence="4">Saposin B-type domain-containing protein</fullName>
    </recommendedName>
</protein>
<keyword evidence="3" id="KW-0732">Signal</keyword>
<feature type="domain" description="Saposin B-type" evidence="4">
    <location>
        <begin position="178"/>
        <end position="257"/>
    </location>
</feature>
<dbReference type="InterPro" id="IPR011001">
    <property type="entry name" value="Saposin-like"/>
</dbReference>
<evidence type="ECO:0000313" key="5">
    <source>
        <dbReference type="EMBL" id="EGG14098.1"/>
    </source>
</evidence>
<dbReference type="GO" id="GO:0006629">
    <property type="term" value="P:lipid metabolic process"/>
    <property type="evidence" value="ECO:0007669"/>
    <property type="project" value="InterPro"/>
</dbReference>
<dbReference type="PANTHER" id="PTHR11480">
    <property type="entry name" value="SAPOSIN-RELATED"/>
    <property type="match status" value="1"/>
</dbReference>
<evidence type="ECO:0000256" key="1">
    <source>
        <dbReference type="ARBA" id="ARBA00023157"/>
    </source>
</evidence>
<dbReference type="InterPro" id="IPR008139">
    <property type="entry name" value="SaposinB_dom"/>
</dbReference>
<proteinExistence type="predicted"/>
<dbReference type="SUPFAM" id="SSF47862">
    <property type="entry name" value="Saposin"/>
    <property type="match status" value="2"/>
</dbReference>
<dbReference type="Gene3D" id="1.10.225.10">
    <property type="entry name" value="Saposin-like"/>
    <property type="match status" value="2"/>
</dbReference>
<dbReference type="Pfam" id="PF05184">
    <property type="entry name" value="SapB_1"/>
    <property type="match status" value="2"/>
</dbReference>
<keyword evidence="1" id="KW-1015">Disulfide bond</keyword>
<keyword evidence="2" id="KW-0325">Glycoprotein</keyword>
<gene>
    <name evidence="5" type="ORF">DFA_11862</name>
</gene>
<feature type="domain" description="Saposin B-type" evidence="4">
    <location>
        <begin position="37"/>
        <end position="118"/>
    </location>
</feature>
<dbReference type="PANTHER" id="PTHR11480:SF98">
    <property type="entry name" value="SAPOSIN B-TYPE DOMAIN-CONTAINING PROTEIN"/>
    <property type="match status" value="1"/>
</dbReference>
<organism evidence="5 6">
    <name type="scientific">Cavenderia fasciculata</name>
    <name type="common">Slime mold</name>
    <name type="synonym">Dictyostelium fasciculatum</name>
    <dbReference type="NCBI Taxonomy" id="261658"/>
    <lineage>
        <taxon>Eukaryota</taxon>
        <taxon>Amoebozoa</taxon>
        <taxon>Evosea</taxon>
        <taxon>Eumycetozoa</taxon>
        <taxon>Dictyostelia</taxon>
        <taxon>Acytosteliales</taxon>
        <taxon>Cavenderiaceae</taxon>
        <taxon>Cavenderia</taxon>
    </lineage>
</organism>
<dbReference type="STRING" id="1054147.F4QEI7"/>
<reference evidence="6" key="1">
    <citation type="journal article" date="2011" name="Genome Res.">
        <title>Phylogeny-wide analysis of social amoeba genomes highlights ancient origins for complex intercellular communication.</title>
        <authorList>
            <person name="Heidel A.J."/>
            <person name="Lawal H.M."/>
            <person name="Felder M."/>
            <person name="Schilde C."/>
            <person name="Helps N.R."/>
            <person name="Tunggal B."/>
            <person name="Rivero F."/>
            <person name="John U."/>
            <person name="Schleicher M."/>
            <person name="Eichinger L."/>
            <person name="Platzer M."/>
            <person name="Noegel A.A."/>
            <person name="Schaap P."/>
            <person name="Gloeckner G."/>
        </authorList>
    </citation>
    <scope>NUCLEOTIDE SEQUENCE [LARGE SCALE GENOMIC DNA]</scope>
    <source>
        <strain evidence="6">SH3</strain>
    </source>
</reference>
<dbReference type="PROSITE" id="PS50015">
    <property type="entry name" value="SAP_B"/>
    <property type="match status" value="2"/>
</dbReference>
<keyword evidence="6" id="KW-1185">Reference proteome</keyword>
<sequence>MRFLLALMLIFVAFFATNAEQMNIQQEMMLDRKPISNLVKCDVCHYVVKVAEDLLLKNHTTTQIVSHLETACTRLPHKWAKPCAKIVHNQAASIVRKLVQHEKPELVCKQLHFCKSAHLQEQEDYDYDYEMVEESDVDEYDYEFSEVDDETDYDQVEISNLGRKKFKPGKLNPLKPLKKLECKVCKSIVHKAEKAVTSGRTEREIEHLLDGECNHFGIHPAVKMCKKIVHSTLGKIIHEIKKNADAHRVCKAVHMCK</sequence>
<dbReference type="OMA" id="LEHECKP"/>
<dbReference type="SMART" id="SM00741">
    <property type="entry name" value="SapB"/>
    <property type="match status" value="2"/>
</dbReference>
<dbReference type="Proteomes" id="UP000007797">
    <property type="component" value="Unassembled WGS sequence"/>
</dbReference>
<dbReference type="KEGG" id="dfa:DFA_11862"/>
<dbReference type="EMBL" id="GL883029">
    <property type="protein sequence ID" value="EGG14098.1"/>
    <property type="molecule type" value="Genomic_DNA"/>
</dbReference>
<evidence type="ECO:0000256" key="2">
    <source>
        <dbReference type="ARBA" id="ARBA00023180"/>
    </source>
</evidence>